<evidence type="ECO:0000256" key="2">
    <source>
        <dbReference type="SAM" id="MobiDB-lite"/>
    </source>
</evidence>
<keyword evidence="5" id="KW-1185">Reference proteome</keyword>
<gene>
    <name evidence="4" type="ORF">PAXINDRAFT_157324</name>
</gene>
<dbReference type="SUPFAM" id="SSF53098">
    <property type="entry name" value="Ribonuclease H-like"/>
    <property type="match status" value="1"/>
</dbReference>
<dbReference type="GO" id="GO:0015074">
    <property type="term" value="P:DNA integration"/>
    <property type="evidence" value="ECO:0007669"/>
    <property type="project" value="InterPro"/>
</dbReference>
<evidence type="ECO:0000313" key="5">
    <source>
        <dbReference type="Proteomes" id="UP000053647"/>
    </source>
</evidence>
<evidence type="ECO:0000259" key="3">
    <source>
        <dbReference type="PROSITE" id="PS50994"/>
    </source>
</evidence>
<feature type="compositionally biased region" description="Basic and acidic residues" evidence="2">
    <location>
        <begin position="355"/>
        <end position="372"/>
    </location>
</feature>
<dbReference type="InterPro" id="IPR036397">
    <property type="entry name" value="RNaseH_sf"/>
</dbReference>
<evidence type="ECO:0000256" key="1">
    <source>
        <dbReference type="ARBA" id="ARBA00022884"/>
    </source>
</evidence>
<accession>A0A0C9TVR2</accession>
<proteinExistence type="predicted"/>
<protein>
    <recommendedName>
        <fullName evidence="3">Integrase catalytic domain-containing protein</fullName>
    </recommendedName>
</protein>
<dbReference type="AlphaFoldDB" id="A0A0C9TVR2"/>
<feature type="compositionally biased region" description="Acidic residues" evidence="2">
    <location>
        <begin position="373"/>
        <end position="388"/>
    </location>
</feature>
<evidence type="ECO:0000313" key="4">
    <source>
        <dbReference type="EMBL" id="KIJ11411.1"/>
    </source>
</evidence>
<dbReference type="HOGENOM" id="CLU_062664_0_0_1"/>
<dbReference type="OrthoDB" id="2680264at2759"/>
<sequence>MSTTKTGVYIAKGSNGNGENRAHNTNGHWGRDLVKLKLMDKIWSPKLNQSIVTALLQCPQCKNFGSSHLHSLMYPITHQHPFELLVADYLSLPKGKGRFHNVLLILNTFSQYVWGFKLKVHGTVKTTVDGVKAVTCGFKVPEMFITDGGSHFNNGDLLGRLKRLCSPGLGEDEYENVKVENITKAWPEHFDNAIQQLNERIIPAFQFSPKELLLGIVFNTTCTPLEAANSELQMAEVDIQLAYINQQRLDATDQAVLHATKCKATFNHKVLRSSAGEVIFEEGELVQVYNNTLDMMLTNTHKLLPRWSAPRRIIHRVGNSYQLTTLEGFPVGGLIHARRLRKFIPRDGTMLAELKQVEESKGEDKEEQREYSDTEENKEELADEDAAEEEKGQGRQV</sequence>
<dbReference type="PROSITE" id="PS50994">
    <property type="entry name" value="INTEGRASE"/>
    <property type="match status" value="1"/>
</dbReference>
<keyword evidence="1" id="KW-0694">RNA-binding</keyword>
<feature type="region of interest" description="Disordered" evidence="2">
    <location>
        <begin position="354"/>
        <end position="397"/>
    </location>
</feature>
<reference evidence="4 5" key="1">
    <citation type="submission" date="2014-06" db="EMBL/GenBank/DDBJ databases">
        <authorList>
            <consortium name="DOE Joint Genome Institute"/>
            <person name="Kuo A."/>
            <person name="Kohler A."/>
            <person name="Nagy L.G."/>
            <person name="Floudas D."/>
            <person name="Copeland A."/>
            <person name="Barry K.W."/>
            <person name="Cichocki N."/>
            <person name="Veneault-Fourrey C."/>
            <person name="LaButti K."/>
            <person name="Lindquist E.A."/>
            <person name="Lipzen A."/>
            <person name="Lundell T."/>
            <person name="Morin E."/>
            <person name="Murat C."/>
            <person name="Sun H."/>
            <person name="Tunlid A."/>
            <person name="Henrissat B."/>
            <person name="Grigoriev I.V."/>
            <person name="Hibbett D.S."/>
            <person name="Martin F."/>
            <person name="Nordberg H.P."/>
            <person name="Cantor M.N."/>
            <person name="Hua S.X."/>
        </authorList>
    </citation>
    <scope>NUCLEOTIDE SEQUENCE [LARGE SCALE GENOMIC DNA]</scope>
    <source>
        <strain evidence="4 5">ATCC 200175</strain>
    </source>
</reference>
<dbReference type="Gene3D" id="3.30.420.10">
    <property type="entry name" value="Ribonuclease H-like superfamily/Ribonuclease H"/>
    <property type="match status" value="1"/>
</dbReference>
<reference evidence="5" key="2">
    <citation type="submission" date="2015-01" db="EMBL/GenBank/DDBJ databases">
        <title>Evolutionary Origins and Diversification of the Mycorrhizal Mutualists.</title>
        <authorList>
            <consortium name="DOE Joint Genome Institute"/>
            <consortium name="Mycorrhizal Genomics Consortium"/>
            <person name="Kohler A."/>
            <person name="Kuo A."/>
            <person name="Nagy L.G."/>
            <person name="Floudas D."/>
            <person name="Copeland A."/>
            <person name="Barry K.W."/>
            <person name="Cichocki N."/>
            <person name="Veneault-Fourrey C."/>
            <person name="LaButti K."/>
            <person name="Lindquist E.A."/>
            <person name="Lipzen A."/>
            <person name="Lundell T."/>
            <person name="Morin E."/>
            <person name="Murat C."/>
            <person name="Riley R."/>
            <person name="Ohm R."/>
            <person name="Sun H."/>
            <person name="Tunlid A."/>
            <person name="Henrissat B."/>
            <person name="Grigoriev I.V."/>
            <person name="Hibbett D.S."/>
            <person name="Martin F."/>
        </authorList>
    </citation>
    <scope>NUCLEOTIDE SEQUENCE [LARGE SCALE GENOMIC DNA]</scope>
    <source>
        <strain evidence="5">ATCC 200175</strain>
    </source>
</reference>
<dbReference type="InterPro" id="IPR001584">
    <property type="entry name" value="Integrase_cat-core"/>
</dbReference>
<dbReference type="GO" id="GO:0003723">
    <property type="term" value="F:RNA binding"/>
    <property type="evidence" value="ECO:0007669"/>
    <property type="project" value="UniProtKB-KW"/>
</dbReference>
<dbReference type="EMBL" id="KN819380">
    <property type="protein sequence ID" value="KIJ11411.1"/>
    <property type="molecule type" value="Genomic_DNA"/>
</dbReference>
<dbReference type="InterPro" id="IPR012337">
    <property type="entry name" value="RNaseH-like_sf"/>
</dbReference>
<dbReference type="InterPro" id="IPR050951">
    <property type="entry name" value="Retrovirus_Pol_polyprotein"/>
</dbReference>
<organism evidence="4 5">
    <name type="scientific">Paxillus involutus ATCC 200175</name>
    <dbReference type="NCBI Taxonomy" id="664439"/>
    <lineage>
        <taxon>Eukaryota</taxon>
        <taxon>Fungi</taxon>
        <taxon>Dikarya</taxon>
        <taxon>Basidiomycota</taxon>
        <taxon>Agaricomycotina</taxon>
        <taxon>Agaricomycetes</taxon>
        <taxon>Agaricomycetidae</taxon>
        <taxon>Boletales</taxon>
        <taxon>Paxilineae</taxon>
        <taxon>Paxillaceae</taxon>
        <taxon>Paxillus</taxon>
    </lineage>
</organism>
<dbReference type="PANTHER" id="PTHR37984:SF5">
    <property type="entry name" value="PROTEIN NYNRIN-LIKE"/>
    <property type="match status" value="1"/>
</dbReference>
<dbReference type="PANTHER" id="PTHR37984">
    <property type="entry name" value="PROTEIN CBG26694"/>
    <property type="match status" value="1"/>
</dbReference>
<dbReference type="Proteomes" id="UP000053647">
    <property type="component" value="Unassembled WGS sequence"/>
</dbReference>
<dbReference type="GO" id="GO:0005634">
    <property type="term" value="C:nucleus"/>
    <property type="evidence" value="ECO:0007669"/>
    <property type="project" value="UniProtKB-ARBA"/>
</dbReference>
<name>A0A0C9TVR2_PAXIN</name>
<feature type="domain" description="Integrase catalytic" evidence="3">
    <location>
        <begin position="77"/>
        <end position="165"/>
    </location>
</feature>